<proteinExistence type="predicted"/>
<dbReference type="SUPFAM" id="SSF46689">
    <property type="entry name" value="Homeodomain-like"/>
    <property type="match status" value="2"/>
</dbReference>
<dbReference type="Gene3D" id="1.10.10.60">
    <property type="entry name" value="Homeodomain-like"/>
    <property type="match status" value="2"/>
</dbReference>
<dbReference type="PROSITE" id="PS01124">
    <property type="entry name" value="HTH_ARAC_FAMILY_2"/>
    <property type="match status" value="1"/>
</dbReference>
<evidence type="ECO:0000256" key="2">
    <source>
        <dbReference type="ARBA" id="ARBA00023125"/>
    </source>
</evidence>
<reference evidence="6" key="1">
    <citation type="submission" date="2017-02" db="EMBL/GenBank/DDBJ databases">
        <authorList>
            <person name="Varghese N."/>
            <person name="Submissions S."/>
        </authorList>
    </citation>
    <scope>NUCLEOTIDE SEQUENCE [LARGE SCALE GENOMIC DNA]</scope>
    <source>
        <strain evidence="6">DSM 23966</strain>
    </source>
</reference>
<dbReference type="RefSeq" id="WP_009497775.1">
    <property type="nucleotide sequence ID" value="NZ_FUYJ01000001.1"/>
</dbReference>
<sequence length="293" mass="33633">MSYSPVIQSTINFIEKNLNEELSLEDVSANAGFSKFHFHRIFQNETGVSVTEYVRYRRITESAQVLIYTNAKIIDIAMNYGFESQEAFSRAFKKYYHLPPGHYRKLMGNLTKQKEETTVNEEHAVKGWILSGSNPNLYQMGIDQETVHKGKSSGFLQSVLVQSTDEFATMMQQFKAEKYLGKRMKFSGFLKASSVEGFCGFWMRVDNTLGDVLQFDNMSNRQIKGDTEWNYYSIVLDVPENGSTISFGVLLSGKGQVWIDELRFEEVDHRVATTNLDITFELLNEPMNLSFEE</sequence>
<dbReference type="Pfam" id="PF12833">
    <property type="entry name" value="HTH_18"/>
    <property type="match status" value="1"/>
</dbReference>
<dbReference type="InterPro" id="IPR018060">
    <property type="entry name" value="HTH_AraC"/>
</dbReference>
<dbReference type="AlphaFoldDB" id="A0A1T4XU81"/>
<dbReference type="InterPro" id="IPR020449">
    <property type="entry name" value="Tscrpt_reg_AraC-type_HTH"/>
</dbReference>
<evidence type="ECO:0000256" key="1">
    <source>
        <dbReference type="ARBA" id="ARBA00023015"/>
    </source>
</evidence>
<dbReference type="GO" id="GO:0043565">
    <property type="term" value="F:sequence-specific DNA binding"/>
    <property type="evidence" value="ECO:0007669"/>
    <property type="project" value="InterPro"/>
</dbReference>
<dbReference type="Gene3D" id="2.60.120.260">
    <property type="entry name" value="Galactose-binding domain-like"/>
    <property type="match status" value="1"/>
</dbReference>
<evidence type="ECO:0000313" key="5">
    <source>
        <dbReference type="EMBL" id="SKA92611.1"/>
    </source>
</evidence>
<dbReference type="SMART" id="SM00342">
    <property type="entry name" value="HTH_ARAC"/>
    <property type="match status" value="1"/>
</dbReference>
<evidence type="ECO:0000256" key="3">
    <source>
        <dbReference type="ARBA" id="ARBA00023163"/>
    </source>
</evidence>
<dbReference type="Proteomes" id="UP000190042">
    <property type="component" value="Unassembled WGS sequence"/>
</dbReference>
<dbReference type="InterPro" id="IPR009057">
    <property type="entry name" value="Homeodomain-like_sf"/>
</dbReference>
<keyword evidence="2" id="KW-0238">DNA-binding</keyword>
<accession>A0A1T4XU81</accession>
<dbReference type="GO" id="GO:0003700">
    <property type="term" value="F:DNA-binding transcription factor activity"/>
    <property type="evidence" value="ECO:0007669"/>
    <property type="project" value="InterPro"/>
</dbReference>
<dbReference type="PANTHER" id="PTHR47504">
    <property type="entry name" value="RIGHT ORIGIN-BINDING PROTEIN"/>
    <property type="match status" value="1"/>
</dbReference>
<dbReference type="PRINTS" id="PR00032">
    <property type="entry name" value="HTHARAC"/>
</dbReference>
<gene>
    <name evidence="5" type="ORF">SAMN04244570_1327</name>
</gene>
<keyword evidence="3" id="KW-0804">Transcription</keyword>
<evidence type="ECO:0000313" key="6">
    <source>
        <dbReference type="Proteomes" id="UP000190042"/>
    </source>
</evidence>
<dbReference type="PANTHER" id="PTHR47504:SF6">
    <property type="entry name" value="ARAC-FAMILY TRANSCRIPTIONAL REGULATOR"/>
    <property type="match status" value="1"/>
</dbReference>
<dbReference type="EMBL" id="FUYJ01000001">
    <property type="protein sequence ID" value="SKA92611.1"/>
    <property type="molecule type" value="Genomic_DNA"/>
</dbReference>
<protein>
    <submittedName>
        <fullName evidence="5">Transcriptional regulator, AraC family</fullName>
    </submittedName>
</protein>
<organism evidence="5 6">
    <name type="scientific">Sporosarcina newyorkensis</name>
    <dbReference type="NCBI Taxonomy" id="759851"/>
    <lineage>
        <taxon>Bacteria</taxon>
        <taxon>Bacillati</taxon>
        <taxon>Bacillota</taxon>
        <taxon>Bacilli</taxon>
        <taxon>Bacillales</taxon>
        <taxon>Caryophanaceae</taxon>
        <taxon>Sporosarcina</taxon>
    </lineage>
</organism>
<keyword evidence="6" id="KW-1185">Reference proteome</keyword>
<keyword evidence="1" id="KW-0805">Transcription regulation</keyword>
<dbReference type="InterPro" id="IPR050959">
    <property type="entry name" value="MarA-like"/>
</dbReference>
<evidence type="ECO:0000259" key="4">
    <source>
        <dbReference type="PROSITE" id="PS01124"/>
    </source>
</evidence>
<feature type="domain" description="HTH araC/xylS-type" evidence="4">
    <location>
        <begin position="8"/>
        <end position="106"/>
    </location>
</feature>
<name>A0A1T4XU81_9BACL</name>